<reference evidence="4 5" key="1">
    <citation type="submission" date="2017-09" db="EMBL/GenBank/DDBJ databases">
        <title>Depth-based differentiation of microbial function through sediment-hosted aquifers and enrichment of novel symbionts in the deep terrestrial subsurface.</title>
        <authorList>
            <person name="Probst A.J."/>
            <person name="Ladd B."/>
            <person name="Jarett J.K."/>
            <person name="Geller-Mcgrath D.E."/>
            <person name="Sieber C.M."/>
            <person name="Emerson J.B."/>
            <person name="Anantharaman K."/>
            <person name="Thomas B.C."/>
            <person name="Malmstrom R."/>
            <person name="Stieglmeier M."/>
            <person name="Klingl A."/>
            <person name="Woyke T."/>
            <person name="Ryan C.M."/>
            <person name="Banfield J.F."/>
        </authorList>
    </citation>
    <scope>NUCLEOTIDE SEQUENCE [LARGE SCALE GENOMIC DNA]</scope>
    <source>
        <strain evidence="4">CG11_big_fil_rev_8_21_14_0_20_46_11</strain>
    </source>
</reference>
<dbReference type="GO" id="GO:0003677">
    <property type="term" value="F:DNA binding"/>
    <property type="evidence" value="ECO:0007669"/>
    <property type="project" value="InterPro"/>
</dbReference>
<evidence type="ECO:0000256" key="1">
    <source>
        <dbReference type="SAM" id="Coils"/>
    </source>
</evidence>
<comment type="caution">
    <text evidence="4">The sequence shown here is derived from an EMBL/GenBank/DDBJ whole genome shotgun (WGS) entry which is preliminary data.</text>
</comment>
<protein>
    <submittedName>
        <fullName evidence="4">IS110 family transposase</fullName>
    </submittedName>
</protein>
<feature type="domain" description="Transposase IS116/IS110/IS902 C-terminal" evidence="3">
    <location>
        <begin position="213"/>
        <end position="298"/>
    </location>
</feature>
<accession>A0A2H0KAV2</accession>
<evidence type="ECO:0000259" key="2">
    <source>
        <dbReference type="Pfam" id="PF01548"/>
    </source>
</evidence>
<dbReference type="AlphaFoldDB" id="A0A2H0KAV2"/>
<proteinExistence type="predicted"/>
<evidence type="ECO:0000313" key="5">
    <source>
        <dbReference type="Proteomes" id="UP000229342"/>
    </source>
</evidence>
<sequence>MSKPNTYIGVDLHKKTCYVTIMNSDGKIKKQTEISTDADKVSKLFKRYTDTPVAVESTMNWIPFYENLESLGCKVFLSNPLQTKAIAHARIKNDKVDSKILADLLRTNLLPTAYIQPRKIRDLKEIVRERANFIEMRTKIKNKIHSVLFKTNHKHEFTNLYGKAGMKWLAELELRDIYRNELNRYLETLKHLNEQIDKISEIIENMAKLDFDCKLLMTIPGIGYYSALMIKSEIGDISRFKSASKLCSYAGLIPSTYASADKVRHGRITKRGSKWLRKTLIDAVTSGSRNHNRIGAFYKKLKKNKGTGKAKVAAGRKLCSVIFAILTDQVPFQDFASVKQR</sequence>
<name>A0A2H0KAV2_9BACT</name>
<keyword evidence="1" id="KW-0175">Coiled coil</keyword>
<gene>
    <name evidence="4" type="ORF">COV91_04315</name>
</gene>
<dbReference type="Pfam" id="PF01548">
    <property type="entry name" value="DEDD_Tnp_IS110"/>
    <property type="match status" value="1"/>
</dbReference>
<dbReference type="EMBL" id="PCVG01000056">
    <property type="protein sequence ID" value="PIQ68390.1"/>
    <property type="molecule type" value="Genomic_DNA"/>
</dbReference>
<evidence type="ECO:0000313" key="4">
    <source>
        <dbReference type="EMBL" id="PIQ68390.1"/>
    </source>
</evidence>
<dbReference type="Pfam" id="PF02371">
    <property type="entry name" value="Transposase_20"/>
    <property type="match status" value="1"/>
</dbReference>
<dbReference type="Proteomes" id="UP000229342">
    <property type="component" value="Unassembled WGS sequence"/>
</dbReference>
<dbReference type="InterPro" id="IPR003346">
    <property type="entry name" value="Transposase_20"/>
</dbReference>
<dbReference type="NCBIfam" id="NF033542">
    <property type="entry name" value="transpos_IS110"/>
    <property type="match status" value="1"/>
</dbReference>
<dbReference type="PANTHER" id="PTHR33055:SF13">
    <property type="entry name" value="TRANSPOSASE"/>
    <property type="match status" value="1"/>
</dbReference>
<dbReference type="GO" id="GO:0006313">
    <property type="term" value="P:DNA transposition"/>
    <property type="evidence" value="ECO:0007669"/>
    <property type="project" value="InterPro"/>
</dbReference>
<feature type="coiled-coil region" evidence="1">
    <location>
        <begin position="175"/>
        <end position="209"/>
    </location>
</feature>
<evidence type="ECO:0000259" key="3">
    <source>
        <dbReference type="Pfam" id="PF02371"/>
    </source>
</evidence>
<dbReference type="GO" id="GO:0004803">
    <property type="term" value="F:transposase activity"/>
    <property type="evidence" value="ECO:0007669"/>
    <property type="project" value="InterPro"/>
</dbReference>
<dbReference type="InterPro" id="IPR002525">
    <property type="entry name" value="Transp_IS110-like_N"/>
</dbReference>
<dbReference type="PANTHER" id="PTHR33055">
    <property type="entry name" value="TRANSPOSASE FOR INSERTION SEQUENCE ELEMENT IS1111A"/>
    <property type="match status" value="1"/>
</dbReference>
<organism evidence="4 5">
    <name type="scientific">Candidatus Taylorbacteria bacterium CG11_big_fil_rev_8_21_14_0_20_46_11</name>
    <dbReference type="NCBI Taxonomy" id="1975025"/>
    <lineage>
        <taxon>Bacteria</taxon>
        <taxon>Candidatus Tayloriibacteriota</taxon>
    </lineage>
</organism>
<feature type="domain" description="Transposase IS110-like N-terminal" evidence="2">
    <location>
        <begin position="8"/>
        <end position="149"/>
    </location>
</feature>
<dbReference type="InterPro" id="IPR047650">
    <property type="entry name" value="Transpos_IS110"/>
</dbReference>